<dbReference type="OrthoDB" id="1707486at2759"/>
<feature type="compositionally biased region" description="Polar residues" evidence="3">
    <location>
        <begin position="795"/>
        <end position="808"/>
    </location>
</feature>
<dbReference type="AlphaFoldDB" id="I0YZ19"/>
<dbReference type="GO" id="GO:0006272">
    <property type="term" value="P:leading strand elongation"/>
    <property type="evidence" value="ECO:0007669"/>
    <property type="project" value="TreeGrafter"/>
</dbReference>
<keyword evidence="2" id="KW-0539">Nucleus</keyword>
<feature type="compositionally biased region" description="Basic and acidic residues" evidence="3">
    <location>
        <begin position="614"/>
        <end position="623"/>
    </location>
</feature>
<dbReference type="EMBL" id="AGSI01000007">
    <property type="protein sequence ID" value="EIE23638.1"/>
    <property type="molecule type" value="Genomic_DNA"/>
</dbReference>
<evidence type="ECO:0000313" key="5">
    <source>
        <dbReference type="EMBL" id="EIE23638.1"/>
    </source>
</evidence>
<dbReference type="RefSeq" id="XP_005648182.1">
    <property type="nucleotide sequence ID" value="XM_005648125.1"/>
</dbReference>
<dbReference type="GO" id="GO:0008622">
    <property type="term" value="C:epsilon DNA polymerase complex"/>
    <property type="evidence" value="ECO:0007669"/>
    <property type="project" value="TreeGrafter"/>
</dbReference>
<dbReference type="InterPro" id="IPR015943">
    <property type="entry name" value="WD40/YVTN_repeat-like_dom_sf"/>
</dbReference>
<reference evidence="5 6" key="1">
    <citation type="journal article" date="2012" name="Genome Biol.">
        <title>The genome of the polar eukaryotic microalga coccomyxa subellipsoidea reveals traits of cold adaptation.</title>
        <authorList>
            <person name="Blanc G."/>
            <person name="Agarkova I."/>
            <person name="Grimwood J."/>
            <person name="Kuo A."/>
            <person name="Brueggeman A."/>
            <person name="Dunigan D."/>
            <person name="Gurnon J."/>
            <person name="Ladunga I."/>
            <person name="Lindquist E."/>
            <person name="Lucas S."/>
            <person name="Pangilinan J."/>
            <person name="Proschold T."/>
            <person name="Salamov A."/>
            <person name="Schmutz J."/>
            <person name="Weeks D."/>
            <person name="Yamada T."/>
            <person name="Claverie J.M."/>
            <person name="Grigoriev I."/>
            <person name="Van Etten J."/>
            <person name="Lomsadze A."/>
            <person name="Borodovsky M."/>
        </authorList>
    </citation>
    <scope>NUCLEOTIDE SEQUENCE [LARGE SCALE GENOMIC DNA]</scope>
    <source>
        <strain evidence="5 6">C-169</strain>
    </source>
</reference>
<evidence type="ECO:0000256" key="1">
    <source>
        <dbReference type="ARBA" id="ARBA00004123"/>
    </source>
</evidence>
<feature type="region of interest" description="Disordered" evidence="3">
    <location>
        <begin position="786"/>
        <end position="826"/>
    </location>
</feature>
<evidence type="ECO:0000313" key="6">
    <source>
        <dbReference type="Proteomes" id="UP000007264"/>
    </source>
</evidence>
<dbReference type="PANTHER" id="PTHR46172:SF1">
    <property type="entry name" value="DNA POLYMERASE EPSILON SUBUNIT 3"/>
    <property type="match status" value="1"/>
</dbReference>
<dbReference type="Gene3D" id="1.10.20.10">
    <property type="entry name" value="Histone, subunit A"/>
    <property type="match status" value="1"/>
</dbReference>
<dbReference type="Gene3D" id="2.130.10.10">
    <property type="entry name" value="YVTN repeat-like/Quinoprotein amine dehydrogenase"/>
    <property type="match status" value="1"/>
</dbReference>
<evidence type="ECO:0000256" key="2">
    <source>
        <dbReference type="ARBA" id="ARBA00023242"/>
    </source>
</evidence>
<dbReference type="SMART" id="SM00320">
    <property type="entry name" value="WD40"/>
    <property type="match status" value="2"/>
</dbReference>
<feature type="region of interest" description="Disordered" evidence="3">
    <location>
        <begin position="350"/>
        <end position="372"/>
    </location>
</feature>
<dbReference type="Pfam" id="PF00808">
    <property type="entry name" value="CBFD_NFYB_HMF"/>
    <property type="match status" value="1"/>
</dbReference>
<dbReference type="GO" id="GO:0031507">
    <property type="term" value="P:heterochromatin formation"/>
    <property type="evidence" value="ECO:0007669"/>
    <property type="project" value="TreeGrafter"/>
</dbReference>
<evidence type="ECO:0000259" key="4">
    <source>
        <dbReference type="Pfam" id="PF00808"/>
    </source>
</evidence>
<dbReference type="eggNOG" id="KOG0870">
    <property type="taxonomic scope" value="Eukaryota"/>
</dbReference>
<dbReference type="InterPro" id="IPR036322">
    <property type="entry name" value="WD40_repeat_dom_sf"/>
</dbReference>
<feature type="region of interest" description="Disordered" evidence="3">
    <location>
        <begin position="112"/>
        <end position="168"/>
    </location>
</feature>
<dbReference type="GO" id="GO:0008623">
    <property type="term" value="C:CHRAC"/>
    <property type="evidence" value="ECO:0007669"/>
    <property type="project" value="TreeGrafter"/>
</dbReference>
<evidence type="ECO:0000256" key="3">
    <source>
        <dbReference type="SAM" id="MobiDB-lite"/>
    </source>
</evidence>
<comment type="caution">
    <text evidence="5">The sequence shown here is derived from an EMBL/GenBank/DDBJ whole genome shotgun (WGS) entry which is preliminary data.</text>
</comment>
<feature type="domain" description="Transcription factor CBF/NF-Y/archaeal histone" evidence="4">
    <location>
        <begin position="47"/>
        <end position="92"/>
    </location>
</feature>
<dbReference type="CDD" id="cd22928">
    <property type="entry name" value="HFD_POLE3_DPB4"/>
    <property type="match status" value="1"/>
</dbReference>
<organism evidence="5 6">
    <name type="scientific">Coccomyxa subellipsoidea (strain C-169)</name>
    <name type="common">Green microalga</name>
    <dbReference type="NCBI Taxonomy" id="574566"/>
    <lineage>
        <taxon>Eukaryota</taxon>
        <taxon>Viridiplantae</taxon>
        <taxon>Chlorophyta</taxon>
        <taxon>core chlorophytes</taxon>
        <taxon>Trebouxiophyceae</taxon>
        <taxon>Trebouxiophyceae incertae sedis</taxon>
        <taxon>Coccomyxaceae</taxon>
        <taxon>Coccomyxa</taxon>
        <taxon>Coccomyxa subellipsoidea</taxon>
    </lineage>
</organism>
<dbReference type="SUPFAM" id="SSF50978">
    <property type="entry name" value="WD40 repeat-like"/>
    <property type="match status" value="1"/>
</dbReference>
<dbReference type="GO" id="GO:0046982">
    <property type="term" value="F:protein heterodimerization activity"/>
    <property type="evidence" value="ECO:0007669"/>
    <property type="project" value="InterPro"/>
</dbReference>
<dbReference type="GeneID" id="17041630"/>
<gene>
    <name evidence="5" type="ORF">COCSUDRAFT_63166</name>
</gene>
<dbReference type="InterPro" id="IPR003958">
    <property type="entry name" value="CBFA_NFYB_domain"/>
</dbReference>
<proteinExistence type="predicted"/>
<dbReference type="InterPro" id="IPR051377">
    <property type="entry name" value="DNA_Pol-Epsilon_Subunit"/>
</dbReference>
<name>I0YZ19_COCSC</name>
<dbReference type="STRING" id="574566.I0YZ19"/>
<dbReference type="InterPro" id="IPR009072">
    <property type="entry name" value="Histone-fold"/>
</dbReference>
<sequence length="871" mass="91508">MTTAALKTVAEEKDTDLPRGLVKKIVKNKVNQTLASSGSGEPLKDIQINKDALLAFSESAKVFVSYLTSAANDICKEAKRQTISAEDVFTALQDLDFGELVPPTKDALEAFRQESKEKTKRKAEQVKKRKAEEAVRHHPYEGADQVVGEGPQEGLPADSGNPAEPVEPYAQQPQAQAPYIAKAHPAFSEPQKLPQPTATQYQQAAALPVQQQQGGSYQPAFNQANPFGPAFAQASQFAAALAQAQAAQAAQAQAQAHAQAQASQLLPSHFPAAQLQNPTFAQLASSQARCACLCFTVPGHLNQANYAQFAAVIAQQAARQRQAQEAQLAQQQGNPQAHFFQQAPAQQLFQQTQVQQPQPQQPHQEAATEATQPLTETAPTAESGLHNCISWRPGSSWVALQCDTAKLVVLDIGNPDKRASEVQRLCWKKVLEIIACAWSENGEYLLTAHAATNGALFMYKDVCISMAYGDPAHLRIAVAGSPGVILYSASISKESGRWEARQEGRLCHLWPVCAVRFGPGGRHLAAAGLGGQLCIWDMSSADGSATLELQVQVPAERVTSMAFSPNGSALAVACWGGALFLYLQQDSPLDASLPTAFHAAAQQEPGEGASAGGIRHDASREAQEGTAALTGAAPGLRVGVGGAPAGGFTQDGIVEGQKGADALEVAGGKDEGAGGAPAGEITYDGTAEGQEGADELEEAGGKEVGAEGIAAAYESRLAAIDHGADGRGGWRPAPASLPGQPVKPDATGPTLLEWLGDDSILLTHPSTALVLVKVEKGGLVPMRFRQTAGKEQHSSPKASGSADASQLEASGRASDASSDEETGLEEQSNALKGLAVMHVAGQHVVVCYDRTRSLHVFSQNVNRLAGVPETV</sequence>
<feature type="compositionally biased region" description="Basic and acidic residues" evidence="3">
    <location>
        <begin position="112"/>
        <end position="141"/>
    </location>
</feature>
<dbReference type="Pfam" id="PF00400">
    <property type="entry name" value="WD40"/>
    <property type="match status" value="2"/>
</dbReference>
<feature type="region of interest" description="Disordered" evidence="3">
    <location>
        <begin position="602"/>
        <end position="624"/>
    </location>
</feature>
<dbReference type="GO" id="GO:0031490">
    <property type="term" value="F:chromatin DNA binding"/>
    <property type="evidence" value="ECO:0007669"/>
    <property type="project" value="TreeGrafter"/>
</dbReference>
<dbReference type="InterPro" id="IPR001680">
    <property type="entry name" value="WD40_rpt"/>
</dbReference>
<protein>
    <recommendedName>
        <fullName evidence="4">Transcription factor CBF/NF-Y/archaeal histone domain-containing protein</fullName>
    </recommendedName>
</protein>
<dbReference type="SUPFAM" id="SSF47113">
    <property type="entry name" value="Histone-fold"/>
    <property type="match status" value="1"/>
</dbReference>
<comment type="subcellular location">
    <subcellularLocation>
        <location evidence="1">Nucleus</location>
    </subcellularLocation>
</comment>
<dbReference type="Proteomes" id="UP000007264">
    <property type="component" value="Unassembled WGS sequence"/>
</dbReference>
<dbReference type="GO" id="GO:0006974">
    <property type="term" value="P:DNA damage response"/>
    <property type="evidence" value="ECO:0007669"/>
    <property type="project" value="TreeGrafter"/>
</dbReference>
<dbReference type="PANTHER" id="PTHR46172">
    <property type="entry name" value="DNA POLYMERASE EPSILON SUBUNIT 3"/>
    <property type="match status" value="1"/>
</dbReference>
<accession>I0YZ19</accession>
<feature type="region of interest" description="Disordered" evidence="3">
    <location>
        <begin position="666"/>
        <end position="701"/>
    </location>
</feature>
<dbReference type="KEGG" id="csl:COCSUDRAFT_63166"/>
<keyword evidence="6" id="KW-1185">Reference proteome</keyword>